<evidence type="ECO:0000313" key="1">
    <source>
        <dbReference type="Proteomes" id="UP000035680"/>
    </source>
</evidence>
<dbReference type="Proteomes" id="UP000035680">
    <property type="component" value="Unassembled WGS sequence"/>
</dbReference>
<reference evidence="2" key="2">
    <citation type="submission" date="2015-08" db="UniProtKB">
        <authorList>
            <consortium name="WormBaseParasite"/>
        </authorList>
    </citation>
    <scope>IDENTIFICATION</scope>
</reference>
<dbReference type="AlphaFoldDB" id="A0A0K0G5L3"/>
<organism evidence="1 2">
    <name type="scientific">Strongyloides venezuelensis</name>
    <name type="common">Threadworm</name>
    <dbReference type="NCBI Taxonomy" id="75913"/>
    <lineage>
        <taxon>Eukaryota</taxon>
        <taxon>Metazoa</taxon>
        <taxon>Ecdysozoa</taxon>
        <taxon>Nematoda</taxon>
        <taxon>Chromadorea</taxon>
        <taxon>Rhabditida</taxon>
        <taxon>Tylenchina</taxon>
        <taxon>Panagrolaimomorpha</taxon>
        <taxon>Strongyloidoidea</taxon>
        <taxon>Strongyloididae</taxon>
        <taxon>Strongyloides</taxon>
    </lineage>
</organism>
<keyword evidence="1" id="KW-1185">Reference proteome</keyword>
<name>A0A0K0G5L3_STRVS</name>
<evidence type="ECO:0000313" key="2">
    <source>
        <dbReference type="WBParaSite" id="SVE_2003100.1"/>
    </source>
</evidence>
<protein>
    <submittedName>
        <fullName evidence="2">TGT domain-containing protein</fullName>
    </submittedName>
</protein>
<proteinExistence type="predicted"/>
<sequence>MKITKFSHSTLQTMYVGSIEIAASKAAPIPVPIHAILFLNKANVHASKKTIRICQIIFSHYKFQKYK</sequence>
<reference evidence="1" key="1">
    <citation type="submission" date="2014-07" db="EMBL/GenBank/DDBJ databases">
        <authorList>
            <person name="Martin A.A"/>
            <person name="De Silva N."/>
        </authorList>
    </citation>
    <scope>NUCLEOTIDE SEQUENCE</scope>
</reference>
<dbReference type="WBParaSite" id="SVE_2003100.1">
    <property type="protein sequence ID" value="SVE_2003100.1"/>
    <property type="gene ID" value="SVE_2003100"/>
</dbReference>
<accession>A0A0K0G5L3</accession>